<evidence type="ECO:0000313" key="2">
    <source>
        <dbReference type="Proteomes" id="UP000627464"/>
    </source>
</evidence>
<protein>
    <submittedName>
        <fullName evidence="1">Uncharacterized protein</fullName>
    </submittedName>
</protein>
<organism evidence="1 2">
    <name type="scientific">Hafnia psychrotolerans</name>
    <dbReference type="NCBI Taxonomy" id="1477018"/>
    <lineage>
        <taxon>Bacteria</taxon>
        <taxon>Pseudomonadati</taxon>
        <taxon>Pseudomonadota</taxon>
        <taxon>Gammaproteobacteria</taxon>
        <taxon>Enterobacterales</taxon>
        <taxon>Hafniaceae</taxon>
        <taxon>Hafnia</taxon>
    </lineage>
</organism>
<reference evidence="2" key="1">
    <citation type="journal article" date="2019" name="Int. J. Syst. Evol. Microbiol.">
        <title>The Global Catalogue of Microorganisms (GCM) 10K type strain sequencing project: providing services to taxonomists for standard genome sequencing and annotation.</title>
        <authorList>
            <consortium name="The Broad Institute Genomics Platform"/>
            <consortium name="The Broad Institute Genome Sequencing Center for Infectious Disease"/>
            <person name="Wu L."/>
            <person name="Ma J."/>
        </authorList>
    </citation>
    <scope>NUCLEOTIDE SEQUENCE [LARGE SCALE GENOMIC DNA]</scope>
    <source>
        <strain evidence="2">CGMCC 1.12806</strain>
    </source>
</reference>
<gene>
    <name evidence="1" type="ORF">GCM10011328_03220</name>
</gene>
<sequence>MNVIPLNVNTYDIHIEVYIPDTAKRVRKLQYSAVDCHTVMRDTSAFTLNMVSSRVAE</sequence>
<keyword evidence="2" id="KW-1185">Reference proteome</keyword>
<dbReference type="Proteomes" id="UP000627464">
    <property type="component" value="Unassembled WGS sequence"/>
</dbReference>
<name>A0ABQ1FWN9_9GAMM</name>
<dbReference type="EMBL" id="BMFZ01000001">
    <property type="protein sequence ID" value="GGA31835.1"/>
    <property type="molecule type" value="Genomic_DNA"/>
</dbReference>
<accession>A0ABQ1FWN9</accession>
<evidence type="ECO:0000313" key="1">
    <source>
        <dbReference type="EMBL" id="GGA31835.1"/>
    </source>
</evidence>
<comment type="caution">
    <text evidence="1">The sequence shown here is derived from an EMBL/GenBank/DDBJ whole genome shotgun (WGS) entry which is preliminary data.</text>
</comment>
<proteinExistence type="predicted"/>